<protein>
    <recommendedName>
        <fullName evidence="1">DUF6705 domain-containing protein</fullName>
    </recommendedName>
</protein>
<evidence type="ECO:0000313" key="2">
    <source>
        <dbReference type="EMBL" id="AWH85615.1"/>
    </source>
</evidence>
<dbReference type="KEGG" id="falb:HYN59_11070"/>
<dbReference type="Proteomes" id="UP000244929">
    <property type="component" value="Chromosome"/>
</dbReference>
<dbReference type="AlphaFoldDB" id="A0A2S1QZ00"/>
<dbReference type="InterPro" id="IPR046551">
    <property type="entry name" value="DUF6705"/>
</dbReference>
<feature type="domain" description="DUF6705" evidence="1">
    <location>
        <begin position="1"/>
        <end position="206"/>
    </location>
</feature>
<proteinExistence type="predicted"/>
<name>A0A2S1QZ00_9FLAO</name>
<evidence type="ECO:0000259" key="1">
    <source>
        <dbReference type="Pfam" id="PF20448"/>
    </source>
</evidence>
<accession>A0A2S1QZ00</accession>
<gene>
    <name evidence="2" type="ORF">HYN59_11070</name>
</gene>
<dbReference type="EMBL" id="CP029186">
    <property type="protein sequence ID" value="AWH85615.1"/>
    <property type="molecule type" value="Genomic_DNA"/>
</dbReference>
<keyword evidence="3" id="KW-1185">Reference proteome</keyword>
<dbReference type="PROSITE" id="PS51257">
    <property type="entry name" value="PROKAR_LIPOPROTEIN"/>
    <property type="match status" value="1"/>
</dbReference>
<dbReference type="RefSeq" id="WP_108778317.1">
    <property type="nucleotide sequence ID" value="NZ_CP029186.1"/>
</dbReference>
<sequence>MKNTILIISAIFALSCKAQTPVKSLYEDNMDIPGAYYKDSFNDLNNFVGTWKYTNGTTSLTITLQKKEMQSFDNGNIQYYEDVLIGEYKYIENGVEKISTLSSLTFNSSNWKHNIVGNVIIGPGMMYCQDCGPNERKILLAFSDPTRDIFGFEPEMIFQRNDNGGTQRLKLLFKNTGVRMKKFEETEISPYTSYTIPFGEYMLVKQ</sequence>
<reference evidence="2 3" key="1">
    <citation type="submission" date="2018-04" db="EMBL/GenBank/DDBJ databases">
        <title>Genome sequencing of Flavobacterium sp. HYN0059.</title>
        <authorList>
            <person name="Yi H."/>
            <person name="Baek C."/>
        </authorList>
    </citation>
    <scope>NUCLEOTIDE SEQUENCE [LARGE SCALE GENOMIC DNA]</scope>
    <source>
        <strain evidence="2 3">HYN0059</strain>
    </source>
</reference>
<organism evidence="2 3">
    <name type="scientific">Flavobacterium album</name>
    <dbReference type="NCBI Taxonomy" id="2175091"/>
    <lineage>
        <taxon>Bacteria</taxon>
        <taxon>Pseudomonadati</taxon>
        <taxon>Bacteroidota</taxon>
        <taxon>Flavobacteriia</taxon>
        <taxon>Flavobacteriales</taxon>
        <taxon>Flavobacteriaceae</taxon>
        <taxon>Flavobacterium</taxon>
    </lineage>
</organism>
<dbReference type="Pfam" id="PF20448">
    <property type="entry name" value="DUF6705"/>
    <property type="match status" value="1"/>
</dbReference>
<dbReference type="OrthoDB" id="1261237at2"/>
<evidence type="ECO:0000313" key="3">
    <source>
        <dbReference type="Proteomes" id="UP000244929"/>
    </source>
</evidence>